<keyword evidence="4" id="KW-1185">Reference proteome</keyword>
<protein>
    <submittedName>
        <fullName evidence="3">Calcium-binding protein 39-like</fullName>
    </submittedName>
</protein>
<comment type="similarity">
    <text evidence="1">Belongs to the Mo25 family.</text>
</comment>
<dbReference type="GO" id="GO:0043539">
    <property type="term" value="F:protein serine/threonine kinase activator activity"/>
    <property type="evidence" value="ECO:0007669"/>
    <property type="project" value="TreeGrafter"/>
</dbReference>
<dbReference type="InterPro" id="IPR013878">
    <property type="entry name" value="Mo25"/>
</dbReference>
<dbReference type="AlphaFoldDB" id="A0A2R5G3Q9"/>
<comment type="caution">
    <text evidence="3">The sequence shown here is derived from an EMBL/GenBank/DDBJ whole genome shotgun (WGS) entry which is preliminary data.</text>
</comment>
<accession>A0A2R5G3Q9</accession>
<reference evidence="3 4" key="1">
    <citation type="submission" date="2017-12" db="EMBL/GenBank/DDBJ databases">
        <title>Sequencing, de novo assembly and annotation of complete genome of a new Thraustochytrid species, strain FCC1311.</title>
        <authorList>
            <person name="Sedici K."/>
            <person name="Godart F."/>
            <person name="Aiese Cigliano R."/>
            <person name="Sanseverino W."/>
            <person name="Barakat M."/>
            <person name="Ortet P."/>
            <person name="Marechal E."/>
            <person name="Cagnac O."/>
            <person name="Amato A."/>
        </authorList>
    </citation>
    <scope>NUCLEOTIDE SEQUENCE [LARGE SCALE GENOMIC DNA]</scope>
</reference>
<dbReference type="Pfam" id="PF08569">
    <property type="entry name" value="Mo25"/>
    <property type="match status" value="1"/>
</dbReference>
<feature type="region of interest" description="Disordered" evidence="2">
    <location>
        <begin position="355"/>
        <end position="442"/>
    </location>
</feature>
<evidence type="ECO:0000256" key="2">
    <source>
        <dbReference type="SAM" id="MobiDB-lite"/>
    </source>
</evidence>
<proteinExistence type="inferred from homology"/>
<dbReference type="EMBL" id="BEYU01000009">
    <property type="protein sequence ID" value="GBG24959.1"/>
    <property type="molecule type" value="Genomic_DNA"/>
</dbReference>
<dbReference type="Gene3D" id="1.25.10.10">
    <property type="entry name" value="Leucine-rich Repeat Variant"/>
    <property type="match status" value="1"/>
</dbReference>
<dbReference type="SUPFAM" id="SSF48371">
    <property type="entry name" value="ARM repeat"/>
    <property type="match status" value="1"/>
</dbReference>
<dbReference type="InterPro" id="IPR016024">
    <property type="entry name" value="ARM-type_fold"/>
</dbReference>
<dbReference type="PANTHER" id="PTHR10182">
    <property type="entry name" value="CALCIUM-BINDING PROTEIN 39-RELATED"/>
    <property type="match status" value="1"/>
</dbReference>
<gene>
    <name evidence="3" type="ORF">FCC1311_011762</name>
</gene>
<dbReference type="InParanoid" id="A0A2R5G3Q9"/>
<dbReference type="GO" id="GO:0035556">
    <property type="term" value="P:intracellular signal transduction"/>
    <property type="evidence" value="ECO:0007669"/>
    <property type="project" value="TreeGrafter"/>
</dbReference>
<organism evidence="3 4">
    <name type="scientific">Hondaea fermentalgiana</name>
    <dbReference type="NCBI Taxonomy" id="2315210"/>
    <lineage>
        <taxon>Eukaryota</taxon>
        <taxon>Sar</taxon>
        <taxon>Stramenopiles</taxon>
        <taxon>Bigyra</taxon>
        <taxon>Labyrinthulomycetes</taxon>
        <taxon>Thraustochytrida</taxon>
        <taxon>Thraustochytriidae</taxon>
        <taxon>Hondaea</taxon>
    </lineage>
</organism>
<dbReference type="OrthoDB" id="609103at2759"/>
<name>A0A2R5G3Q9_9STRA</name>
<feature type="compositionally biased region" description="Low complexity" evidence="2">
    <location>
        <begin position="399"/>
        <end position="442"/>
    </location>
</feature>
<feature type="compositionally biased region" description="Low complexity" evidence="2">
    <location>
        <begin position="369"/>
        <end position="383"/>
    </location>
</feature>
<dbReference type="InterPro" id="IPR011989">
    <property type="entry name" value="ARM-like"/>
</dbReference>
<dbReference type="Proteomes" id="UP000241890">
    <property type="component" value="Unassembled WGS sequence"/>
</dbReference>
<evidence type="ECO:0000313" key="3">
    <source>
        <dbReference type="EMBL" id="GBG24959.1"/>
    </source>
</evidence>
<feature type="compositionally biased region" description="Pro residues" evidence="2">
    <location>
        <begin position="384"/>
        <end position="398"/>
    </location>
</feature>
<dbReference type="PANTHER" id="PTHR10182:SF3">
    <property type="entry name" value="PROTEIN MO25"/>
    <property type="match status" value="1"/>
</dbReference>
<evidence type="ECO:0000256" key="1">
    <source>
        <dbReference type="ARBA" id="ARBA00011012"/>
    </source>
</evidence>
<evidence type="ECO:0000313" key="4">
    <source>
        <dbReference type="Proteomes" id="UP000241890"/>
    </source>
</evidence>
<sequence length="442" mass="48677">MAFMFKKKKSPQQLTNQLVEALRSVSMVLTRPLEPGKLPPLSSSWNAATISQEDNTNLETVGKRLVEVRSMMCGTTENQPRREDNLQLATSLQTQGVPLTLIQNLGVLPFEARNDAVHILSYMIHGDLGQFATKYLRARSQQVIRLLVDLFADSGVALHCGSLLRDCLRYEFLAAEFFEPSCWAFDKFFDQYLVCESFDISSDAFATFRDVLTIPKLKPAVYKFLVDNYDHFFAKYNKLLVSDQYVTQRQSLKLLGELLLDRQNYNVMMNYISDRNNLKLIMTLMRVKSPAIQMEAFHVFKVFVANPRKSEPVAQILSRNRDKIISYLANLNADNADQQFIEERNLLTDTLSRMPAPAPKAAEKPPPAADGAEAANTSSEAPTPAAPPAATPDAPPPAAQADAAESSAPASGSAPKSSSTSAAESESAAEPSAVAADPPKNP</sequence>